<evidence type="ECO:0000313" key="2">
    <source>
        <dbReference type="EMBL" id="RYR14926.1"/>
    </source>
</evidence>
<organism evidence="2 3">
    <name type="scientific">Arachis hypogaea</name>
    <name type="common">Peanut</name>
    <dbReference type="NCBI Taxonomy" id="3818"/>
    <lineage>
        <taxon>Eukaryota</taxon>
        <taxon>Viridiplantae</taxon>
        <taxon>Streptophyta</taxon>
        <taxon>Embryophyta</taxon>
        <taxon>Tracheophyta</taxon>
        <taxon>Spermatophyta</taxon>
        <taxon>Magnoliopsida</taxon>
        <taxon>eudicotyledons</taxon>
        <taxon>Gunneridae</taxon>
        <taxon>Pentapetalae</taxon>
        <taxon>rosids</taxon>
        <taxon>fabids</taxon>
        <taxon>Fabales</taxon>
        <taxon>Fabaceae</taxon>
        <taxon>Papilionoideae</taxon>
        <taxon>50 kb inversion clade</taxon>
        <taxon>dalbergioids sensu lato</taxon>
        <taxon>Dalbergieae</taxon>
        <taxon>Pterocarpus clade</taxon>
        <taxon>Arachis</taxon>
    </lineage>
</organism>
<evidence type="ECO:0000313" key="3">
    <source>
        <dbReference type="Proteomes" id="UP000289738"/>
    </source>
</evidence>
<keyword evidence="1" id="KW-1133">Transmembrane helix</keyword>
<evidence type="ECO:0000256" key="1">
    <source>
        <dbReference type="SAM" id="Phobius"/>
    </source>
</evidence>
<name>A0A444ZL68_ARAHY</name>
<keyword evidence="1" id="KW-0472">Membrane</keyword>
<accession>A0A444ZL68</accession>
<dbReference type="AlphaFoldDB" id="A0A444ZL68"/>
<keyword evidence="1" id="KW-0812">Transmembrane</keyword>
<dbReference type="Proteomes" id="UP000289738">
    <property type="component" value="Chromosome B04"/>
</dbReference>
<keyword evidence="3" id="KW-1185">Reference proteome</keyword>
<dbReference type="EMBL" id="SDMP01000014">
    <property type="protein sequence ID" value="RYR14926.1"/>
    <property type="molecule type" value="Genomic_DNA"/>
</dbReference>
<gene>
    <name evidence="2" type="ORF">Ahy_B04g071645</name>
</gene>
<sequence>MAVRSVLGYLATYLQRFLTMLPFTITKACDPICANVKGGLFLSMLLLVYLMGVALFCVKEKQVLLEDSSEWRKEDDRLTVVTYFCEM</sequence>
<proteinExistence type="predicted"/>
<comment type="caution">
    <text evidence="2">The sequence shown here is derived from an EMBL/GenBank/DDBJ whole genome shotgun (WGS) entry which is preliminary data.</text>
</comment>
<protein>
    <submittedName>
        <fullName evidence="2">Uncharacterized protein</fullName>
    </submittedName>
</protein>
<feature type="transmembrane region" description="Helical" evidence="1">
    <location>
        <begin position="40"/>
        <end position="58"/>
    </location>
</feature>
<reference evidence="2 3" key="1">
    <citation type="submission" date="2019-01" db="EMBL/GenBank/DDBJ databases">
        <title>Sequencing of cultivated peanut Arachis hypogaea provides insights into genome evolution and oil improvement.</title>
        <authorList>
            <person name="Chen X."/>
        </authorList>
    </citation>
    <scope>NUCLEOTIDE SEQUENCE [LARGE SCALE GENOMIC DNA]</scope>
    <source>
        <strain evidence="3">cv. Fuhuasheng</strain>
        <tissue evidence="2">Leaves</tissue>
    </source>
</reference>